<dbReference type="RefSeq" id="WP_313979622.1">
    <property type="nucleotide sequence ID" value="NZ_JASJOS010000005.1"/>
</dbReference>
<dbReference type="Pfam" id="PF13185">
    <property type="entry name" value="GAF_2"/>
    <property type="match status" value="1"/>
</dbReference>
<dbReference type="SUPFAM" id="SSF55781">
    <property type="entry name" value="GAF domain-like"/>
    <property type="match status" value="1"/>
</dbReference>
<feature type="domain" description="GAF" evidence="2">
    <location>
        <begin position="129"/>
        <end position="275"/>
    </location>
</feature>
<dbReference type="AlphaFoldDB" id="A0AAE3QR68"/>
<proteinExistence type="predicted"/>
<feature type="transmembrane region" description="Helical" evidence="1">
    <location>
        <begin position="7"/>
        <end position="27"/>
    </location>
</feature>
<accession>A0AAE3QR68</accession>
<organism evidence="3 4">
    <name type="scientific">Xanthocytophaga flava</name>
    <dbReference type="NCBI Taxonomy" id="3048013"/>
    <lineage>
        <taxon>Bacteria</taxon>
        <taxon>Pseudomonadati</taxon>
        <taxon>Bacteroidota</taxon>
        <taxon>Cytophagia</taxon>
        <taxon>Cytophagales</taxon>
        <taxon>Rhodocytophagaceae</taxon>
        <taxon>Xanthocytophaga</taxon>
    </lineage>
</organism>
<name>A0AAE3QR68_9BACT</name>
<protein>
    <submittedName>
        <fullName evidence="3">GAF domain-containing protein</fullName>
    </submittedName>
</protein>
<sequence>MNKRKLYTILSIVAIAGLLASIGYVWYQYISLTDKAHTLSGKEIATSWVSVKNLIQALGTSVAICSGVTLVTLAILLLSINNGEVQVVYVKKSEEKQYGLDTSDDDQAEMGKNHNASSMESILAEQSRDLKPVFEKLLSSVCRELEASQAIIFVAKRYEGKRILELFATYAYHIAESKTFHYEFGEGLAGQAAKEGKQVVIKNIPDGYVTVLSGLGKASPAELLIAPVMYDEQVVAVIEIASFKRFTRSDEALVTEVTRLISNRINSQFLEEEVISLVPQASLV</sequence>
<gene>
    <name evidence="3" type="ORF">QNI16_14040</name>
</gene>
<keyword evidence="1" id="KW-0472">Membrane</keyword>
<evidence type="ECO:0000313" key="3">
    <source>
        <dbReference type="EMBL" id="MDJ1481616.1"/>
    </source>
</evidence>
<evidence type="ECO:0000259" key="2">
    <source>
        <dbReference type="SMART" id="SM00065"/>
    </source>
</evidence>
<reference evidence="3" key="1">
    <citation type="submission" date="2023-05" db="EMBL/GenBank/DDBJ databases">
        <authorList>
            <person name="Zhang X."/>
        </authorList>
    </citation>
    <scope>NUCLEOTIDE SEQUENCE</scope>
    <source>
        <strain evidence="3">YF14B1</strain>
    </source>
</reference>
<dbReference type="InterPro" id="IPR003018">
    <property type="entry name" value="GAF"/>
</dbReference>
<dbReference type="SMART" id="SM00065">
    <property type="entry name" value="GAF"/>
    <property type="match status" value="1"/>
</dbReference>
<dbReference type="Proteomes" id="UP001241110">
    <property type="component" value="Unassembled WGS sequence"/>
</dbReference>
<keyword evidence="1" id="KW-0812">Transmembrane</keyword>
<dbReference type="InterPro" id="IPR029016">
    <property type="entry name" value="GAF-like_dom_sf"/>
</dbReference>
<keyword evidence="1" id="KW-1133">Transmembrane helix</keyword>
<dbReference type="Gene3D" id="3.30.450.40">
    <property type="match status" value="1"/>
</dbReference>
<dbReference type="EMBL" id="JASJOS010000005">
    <property type="protein sequence ID" value="MDJ1481616.1"/>
    <property type="molecule type" value="Genomic_DNA"/>
</dbReference>
<evidence type="ECO:0000313" key="4">
    <source>
        <dbReference type="Proteomes" id="UP001241110"/>
    </source>
</evidence>
<evidence type="ECO:0000256" key="1">
    <source>
        <dbReference type="SAM" id="Phobius"/>
    </source>
</evidence>
<comment type="caution">
    <text evidence="3">The sequence shown here is derived from an EMBL/GenBank/DDBJ whole genome shotgun (WGS) entry which is preliminary data.</text>
</comment>
<feature type="transmembrane region" description="Helical" evidence="1">
    <location>
        <begin position="54"/>
        <end position="78"/>
    </location>
</feature>